<comment type="caution">
    <text evidence="1">The sequence shown here is derived from an EMBL/GenBank/DDBJ whole genome shotgun (WGS) entry which is preliminary data.</text>
</comment>
<dbReference type="EMBL" id="CM047580">
    <property type="protein sequence ID" value="KAI9922025.1"/>
    <property type="molecule type" value="Genomic_DNA"/>
</dbReference>
<dbReference type="Proteomes" id="UP001163321">
    <property type="component" value="Chromosome 1"/>
</dbReference>
<protein>
    <submittedName>
        <fullName evidence="1">Uncharacterized protein</fullName>
    </submittedName>
</protein>
<evidence type="ECO:0000313" key="2">
    <source>
        <dbReference type="Proteomes" id="UP001163321"/>
    </source>
</evidence>
<keyword evidence="2" id="KW-1185">Reference proteome</keyword>
<proteinExistence type="predicted"/>
<accession>A0ACC0WVH3</accession>
<name>A0ACC0WVH3_9STRA</name>
<sequence length="470" mass="52174">MDHDEFETVSSFLGAQRREAQAPCTRNVRTRDSIVSTSSTDEAVDESTSSAVSITTIRRDESTKVRRWDAGSDITTGDETDDTDMSSTLSGKSSLHVWKHLVPATKIKATSHATVMYSISFYPWKMESHCYYSHPEAAANWVPDTASICCQICQTAFTLTRRRHHCRLCGHLVCSNCSHDRTYLPFATSGPSQHRLIKDGAPQRTCSTCATTLRKMAGQDDPRVKRFTVAISSAQRRRPIALAMAKLLPQQVVEVEVERPSLWVRRTGIALHESDLDEDIFSDSTKGLPLDHGRVSITRAKELEEILSARTCSQMHSAVNRRGTHGTKQFVISSTWLNQWLRYVHADAARPEATSTTKALREKSTPTCRIVKPTRPGPVANYKLLDFVNGVLVPKANLQRSRGTHVGGDYRVVSQEVWTAFLTRYGGGPSIQVSSNNNAVARTLLLSDPSPTSFQWNISELDDGPLALNT</sequence>
<evidence type="ECO:0000313" key="1">
    <source>
        <dbReference type="EMBL" id="KAI9922025.1"/>
    </source>
</evidence>
<gene>
    <name evidence="1" type="ORF">PsorP6_001905</name>
</gene>
<reference evidence="1 2" key="1">
    <citation type="journal article" date="2022" name="bioRxiv">
        <title>The genome of the oomycete Peronosclerospora sorghi, a cosmopolitan pathogen of maize and sorghum, is inflated with dispersed pseudogenes.</title>
        <authorList>
            <person name="Fletcher K."/>
            <person name="Martin F."/>
            <person name="Isakeit T."/>
            <person name="Cavanaugh K."/>
            <person name="Magill C."/>
            <person name="Michelmore R."/>
        </authorList>
    </citation>
    <scope>NUCLEOTIDE SEQUENCE [LARGE SCALE GENOMIC DNA]</scope>
    <source>
        <strain evidence="1">P6</strain>
    </source>
</reference>
<organism evidence="1 2">
    <name type="scientific">Peronosclerospora sorghi</name>
    <dbReference type="NCBI Taxonomy" id="230839"/>
    <lineage>
        <taxon>Eukaryota</taxon>
        <taxon>Sar</taxon>
        <taxon>Stramenopiles</taxon>
        <taxon>Oomycota</taxon>
        <taxon>Peronosporomycetes</taxon>
        <taxon>Peronosporales</taxon>
        <taxon>Peronosporaceae</taxon>
        <taxon>Peronosclerospora</taxon>
    </lineage>
</organism>